<dbReference type="Proteomes" id="UP000801864">
    <property type="component" value="Unassembled WGS sequence"/>
</dbReference>
<name>A0A9P4XH50_9HYPO</name>
<gene>
    <name evidence="2" type="ORF">CFAM422_006431</name>
</gene>
<reference evidence="2 3" key="1">
    <citation type="submission" date="2018-06" db="EMBL/GenBank/DDBJ databases">
        <title>Genome analysis of cellulolytic fungus Trichoderma lentiforme CFAM-422.</title>
        <authorList>
            <person name="Steindorff A.S."/>
            <person name="Formighieri E.F."/>
            <person name="Midorikawa G.E.O."/>
            <person name="Tamietti M.S."/>
            <person name="Ramos E.Z."/>
            <person name="Silva A.S."/>
            <person name="Bon E.P.S."/>
            <person name="Mendes T.D."/>
            <person name="Damaso M.C.T."/>
            <person name="Favaro L.C.L."/>
        </authorList>
    </citation>
    <scope>NUCLEOTIDE SEQUENCE [LARGE SCALE GENOMIC DNA]</scope>
    <source>
        <strain evidence="2 3">CFAM-422</strain>
    </source>
</reference>
<keyword evidence="3" id="KW-1185">Reference proteome</keyword>
<evidence type="ECO:0000313" key="3">
    <source>
        <dbReference type="Proteomes" id="UP000801864"/>
    </source>
</evidence>
<protein>
    <submittedName>
        <fullName evidence="2">Uncharacterized protein</fullName>
    </submittedName>
</protein>
<dbReference type="EMBL" id="QLNT01000010">
    <property type="protein sequence ID" value="KAF3071768.1"/>
    <property type="molecule type" value="Genomic_DNA"/>
</dbReference>
<accession>A0A9P4XH50</accession>
<evidence type="ECO:0000313" key="2">
    <source>
        <dbReference type="EMBL" id="KAF3071768.1"/>
    </source>
</evidence>
<evidence type="ECO:0000256" key="1">
    <source>
        <dbReference type="SAM" id="MobiDB-lite"/>
    </source>
</evidence>
<sequence length="101" mass="10413">MPDSASSQLKPGFGGWPGLTEQLNNSLAALATASKPRSRSARLSPAIRTTSGRSLGDADSWSTNLGGRVLALRRTGGKAATLAPSGGLLLYSECQRLSCPL</sequence>
<comment type="caution">
    <text evidence="2">The sequence shown here is derived from an EMBL/GenBank/DDBJ whole genome shotgun (WGS) entry which is preliminary data.</text>
</comment>
<organism evidence="2 3">
    <name type="scientific">Trichoderma lentiforme</name>
    <dbReference type="NCBI Taxonomy" id="1567552"/>
    <lineage>
        <taxon>Eukaryota</taxon>
        <taxon>Fungi</taxon>
        <taxon>Dikarya</taxon>
        <taxon>Ascomycota</taxon>
        <taxon>Pezizomycotina</taxon>
        <taxon>Sordariomycetes</taxon>
        <taxon>Hypocreomycetidae</taxon>
        <taxon>Hypocreales</taxon>
        <taxon>Hypocreaceae</taxon>
        <taxon>Trichoderma</taxon>
    </lineage>
</organism>
<dbReference type="AlphaFoldDB" id="A0A9P4XH50"/>
<proteinExistence type="predicted"/>
<feature type="region of interest" description="Disordered" evidence="1">
    <location>
        <begin position="34"/>
        <end position="61"/>
    </location>
</feature>